<dbReference type="InterPro" id="IPR013249">
    <property type="entry name" value="RNA_pol_sigma70_r4_t2"/>
</dbReference>
<dbReference type="InterPro" id="IPR007627">
    <property type="entry name" value="RNA_pol_sigma70_r2"/>
</dbReference>
<gene>
    <name evidence="9" type="ORF">CGZ75_18485</name>
</gene>
<dbReference type="EMBL" id="NMUQ01000002">
    <property type="protein sequence ID" value="OXM15158.1"/>
    <property type="molecule type" value="Genomic_DNA"/>
</dbReference>
<dbReference type="OrthoDB" id="9794508at2"/>
<reference evidence="9 10" key="1">
    <citation type="submission" date="2017-07" db="EMBL/GenBank/DDBJ databases">
        <title>Paenibacillus herberti R33 genome sequencing and assembly.</title>
        <authorList>
            <person name="Su W."/>
        </authorList>
    </citation>
    <scope>NUCLEOTIDE SEQUENCE [LARGE SCALE GENOMIC DNA]</scope>
    <source>
        <strain evidence="9 10">R33</strain>
    </source>
</reference>
<keyword evidence="3 6" id="KW-0731">Sigma factor</keyword>
<dbReference type="Gene3D" id="1.10.1740.10">
    <property type="match status" value="1"/>
</dbReference>
<feature type="domain" description="RNA polymerase sigma factor 70 region 4 type 2" evidence="8">
    <location>
        <begin position="97"/>
        <end position="149"/>
    </location>
</feature>
<feature type="domain" description="RNA polymerase sigma-70 region 2" evidence="7">
    <location>
        <begin position="2"/>
        <end position="65"/>
    </location>
</feature>
<dbReference type="AlphaFoldDB" id="A0A229NZ77"/>
<evidence type="ECO:0000256" key="4">
    <source>
        <dbReference type="ARBA" id="ARBA00023125"/>
    </source>
</evidence>
<evidence type="ECO:0000256" key="5">
    <source>
        <dbReference type="ARBA" id="ARBA00023163"/>
    </source>
</evidence>
<dbReference type="Gene3D" id="1.10.10.10">
    <property type="entry name" value="Winged helix-like DNA-binding domain superfamily/Winged helix DNA-binding domain"/>
    <property type="match status" value="1"/>
</dbReference>
<evidence type="ECO:0000259" key="7">
    <source>
        <dbReference type="Pfam" id="PF04542"/>
    </source>
</evidence>
<evidence type="ECO:0000259" key="8">
    <source>
        <dbReference type="Pfam" id="PF08281"/>
    </source>
</evidence>
<dbReference type="InterPro" id="IPR013325">
    <property type="entry name" value="RNA_pol_sigma_r2"/>
</dbReference>
<dbReference type="PANTHER" id="PTHR43133:SF46">
    <property type="entry name" value="RNA POLYMERASE SIGMA-70 FACTOR ECF SUBFAMILY"/>
    <property type="match status" value="1"/>
</dbReference>
<keyword evidence="5 6" id="KW-0804">Transcription</keyword>
<keyword evidence="2 6" id="KW-0805">Transcription regulation</keyword>
<keyword evidence="4 6" id="KW-0238">DNA-binding</keyword>
<accession>A0A229NZ77</accession>
<dbReference type="PANTHER" id="PTHR43133">
    <property type="entry name" value="RNA POLYMERASE ECF-TYPE SIGMA FACTO"/>
    <property type="match status" value="1"/>
</dbReference>
<sequence>MKRFGADVWNFAYFLTRSSDTADDLAQEVFLAAYRSLYNFRGGDESLKSWLLKITRNKTLHHLQSAFMRRVKLPGRLPFIDAAPAAEQIYFEKHARNLLWEAVLDLPLKYREVLILDYHYGLSNQEIAQLSGIAEGTVKSRIHRAKKKLAAHLGRDER</sequence>
<evidence type="ECO:0000256" key="3">
    <source>
        <dbReference type="ARBA" id="ARBA00023082"/>
    </source>
</evidence>
<dbReference type="GO" id="GO:0003677">
    <property type="term" value="F:DNA binding"/>
    <property type="evidence" value="ECO:0007669"/>
    <property type="project" value="UniProtKB-KW"/>
</dbReference>
<evidence type="ECO:0000313" key="9">
    <source>
        <dbReference type="EMBL" id="OXM15158.1"/>
    </source>
</evidence>
<comment type="similarity">
    <text evidence="1 6">Belongs to the sigma-70 factor family. ECF subfamily.</text>
</comment>
<protein>
    <recommendedName>
        <fullName evidence="6">RNA polymerase sigma factor</fullName>
    </recommendedName>
</protein>
<dbReference type="GO" id="GO:0006950">
    <property type="term" value="P:response to stress"/>
    <property type="evidence" value="ECO:0007669"/>
    <property type="project" value="UniProtKB-ARBA"/>
</dbReference>
<dbReference type="SUPFAM" id="SSF88946">
    <property type="entry name" value="Sigma2 domain of RNA polymerase sigma factors"/>
    <property type="match status" value="1"/>
</dbReference>
<evidence type="ECO:0000313" key="10">
    <source>
        <dbReference type="Proteomes" id="UP000215145"/>
    </source>
</evidence>
<evidence type="ECO:0000256" key="1">
    <source>
        <dbReference type="ARBA" id="ARBA00010641"/>
    </source>
</evidence>
<dbReference type="InterPro" id="IPR014284">
    <property type="entry name" value="RNA_pol_sigma-70_dom"/>
</dbReference>
<organism evidence="9 10">
    <name type="scientific">Paenibacillus herberti</name>
    <dbReference type="NCBI Taxonomy" id="1619309"/>
    <lineage>
        <taxon>Bacteria</taxon>
        <taxon>Bacillati</taxon>
        <taxon>Bacillota</taxon>
        <taxon>Bacilli</taxon>
        <taxon>Bacillales</taxon>
        <taxon>Paenibacillaceae</taxon>
        <taxon>Paenibacillus</taxon>
    </lineage>
</organism>
<dbReference type="InterPro" id="IPR036388">
    <property type="entry name" value="WH-like_DNA-bd_sf"/>
</dbReference>
<dbReference type="NCBIfam" id="TIGR02937">
    <property type="entry name" value="sigma70-ECF"/>
    <property type="match status" value="1"/>
</dbReference>
<proteinExistence type="inferred from homology"/>
<dbReference type="CDD" id="cd06171">
    <property type="entry name" value="Sigma70_r4"/>
    <property type="match status" value="1"/>
</dbReference>
<dbReference type="InterPro" id="IPR000838">
    <property type="entry name" value="RNA_pol_sigma70_ECF_CS"/>
</dbReference>
<evidence type="ECO:0000256" key="6">
    <source>
        <dbReference type="RuleBase" id="RU000716"/>
    </source>
</evidence>
<dbReference type="Pfam" id="PF04542">
    <property type="entry name" value="Sigma70_r2"/>
    <property type="match status" value="1"/>
</dbReference>
<dbReference type="GO" id="GO:0016987">
    <property type="term" value="F:sigma factor activity"/>
    <property type="evidence" value="ECO:0007669"/>
    <property type="project" value="UniProtKB-KW"/>
</dbReference>
<evidence type="ECO:0000256" key="2">
    <source>
        <dbReference type="ARBA" id="ARBA00023015"/>
    </source>
</evidence>
<dbReference type="SUPFAM" id="SSF88659">
    <property type="entry name" value="Sigma3 and sigma4 domains of RNA polymerase sigma factors"/>
    <property type="match status" value="1"/>
</dbReference>
<dbReference type="InterPro" id="IPR013324">
    <property type="entry name" value="RNA_pol_sigma_r3/r4-like"/>
</dbReference>
<name>A0A229NZ77_9BACL</name>
<comment type="caution">
    <text evidence="9">The sequence shown here is derived from an EMBL/GenBank/DDBJ whole genome shotgun (WGS) entry which is preliminary data.</text>
</comment>
<dbReference type="PROSITE" id="PS01063">
    <property type="entry name" value="SIGMA70_ECF"/>
    <property type="match status" value="1"/>
</dbReference>
<dbReference type="GO" id="GO:0006352">
    <property type="term" value="P:DNA-templated transcription initiation"/>
    <property type="evidence" value="ECO:0007669"/>
    <property type="project" value="InterPro"/>
</dbReference>
<dbReference type="Proteomes" id="UP000215145">
    <property type="component" value="Unassembled WGS sequence"/>
</dbReference>
<keyword evidence="10" id="KW-1185">Reference proteome</keyword>
<dbReference type="Pfam" id="PF08281">
    <property type="entry name" value="Sigma70_r4_2"/>
    <property type="match status" value="1"/>
</dbReference>
<dbReference type="InterPro" id="IPR039425">
    <property type="entry name" value="RNA_pol_sigma-70-like"/>
</dbReference>